<dbReference type="Proteomes" id="UP001501627">
    <property type="component" value="Unassembled WGS sequence"/>
</dbReference>
<dbReference type="PROSITE" id="PS01124">
    <property type="entry name" value="HTH_ARAC_FAMILY_2"/>
    <property type="match status" value="1"/>
</dbReference>
<evidence type="ECO:0000313" key="5">
    <source>
        <dbReference type="EMBL" id="GAA3988821.1"/>
    </source>
</evidence>
<evidence type="ECO:0000256" key="1">
    <source>
        <dbReference type="ARBA" id="ARBA00023015"/>
    </source>
</evidence>
<dbReference type="Pfam" id="PF12833">
    <property type="entry name" value="HTH_18"/>
    <property type="match status" value="1"/>
</dbReference>
<proteinExistence type="predicted"/>
<dbReference type="SUPFAM" id="SSF46689">
    <property type="entry name" value="Homeodomain-like"/>
    <property type="match status" value="1"/>
</dbReference>
<dbReference type="InterPro" id="IPR018060">
    <property type="entry name" value="HTH_AraC"/>
</dbReference>
<dbReference type="PANTHER" id="PTHR47894">
    <property type="entry name" value="HTH-TYPE TRANSCRIPTIONAL REGULATOR GADX"/>
    <property type="match status" value="1"/>
</dbReference>
<protein>
    <submittedName>
        <fullName evidence="5">AraC family transcriptional regulator</fullName>
    </submittedName>
</protein>
<dbReference type="InterPro" id="IPR032687">
    <property type="entry name" value="AraC-type_N"/>
</dbReference>
<dbReference type="EMBL" id="BAABBP010000006">
    <property type="protein sequence ID" value="GAA3988821.1"/>
    <property type="molecule type" value="Genomic_DNA"/>
</dbReference>
<gene>
    <name evidence="5" type="ORF">GCM10022279_09890</name>
</gene>
<evidence type="ECO:0000256" key="3">
    <source>
        <dbReference type="ARBA" id="ARBA00023163"/>
    </source>
</evidence>
<dbReference type="InterPro" id="IPR009057">
    <property type="entry name" value="Homeodomain-like_sf"/>
</dbReference>
<keyword evidence="6" id="KW-1185">Reference proteome</keyword>
<organism evidence="5 6">
    <name type="scientific">Comamonas faecalis</name>
    <dbReference type="NCBI Taxonomy" id="1387849"/>
    <lineage>
        <taxon>Bacteria</taxon>
        <taxon>Pseudomonadati</taxon>
        <taxon>Pseudomonadota</taxon>
        <taxon>Betaproteobacteria</taxon>
        <taxon>Burkholderiales</taxon>
        <taxon>Comamonadaceae</taxon>
        <taxon>Comamonas</taxon>
    </lineage>
</organism>
<keyword evidence="1" id="KW-0805">Transcription regulation</keyword>
<dbReference type="Gene3D" id="1.10.10.60">
    <property type="entry name" value="Homeodomain-like"/>
    <property type="match status" value="1"/>
</dbReference>
<dbReference type="PANTHER" id="PTHR47894:SF1">
    <property type="entry name" value="HTH-TYPE TRANSCRIPTIONAL REGULATOR VQSM"/>
    <property type="match status" value="1"/>
</dbReference>
<keyword evidence="2" id="KW-0238">DNA-binding</keyword>
<evidence type="ECO:0000256" key="2">
    <source>
        <dbReference type="ARBA" id="ARBA00023125"/>
    </source>
</evidence>
<sequence>MTLQASVSMSWVNTVLDAAQQQGVPRAQVLALAGIPAADLQRERWPIDHIARLWRAAVQATQDAGFGLKAGASVGPASFNVVGYLLQSAPTLRAALALVQQYQRLISDGGRFQTIAGASASWLIYHPRQGALAFSPHQVEAVLAAVVVFARWLTGRGAALAPQAVQFNQPRIGPLAGYRAVFGGPVQFEQAFSGVLWSNALLDAPLPQADAQLARVHHAAAAQRLARLGGVVLGGAALASHLHAWMADALAQGVPTRAQAAQALGLGERTLARRMQAEGLHFSALLDAVRRDAALQAVGQGAQPLAEVGQTLGYAEPAVFWRAFRRWTGCTPAQWRARQGDDAPAPRLGPVNAILTDAL</sequence>
<comment type="caution">
    <text evidence="5">The sequence shown here is derived from an EMBL/GenBank/DDBJ whole genome shotgun (WGS) entry which is preliminary data.</text>
</comment>
<feature type="domain" description="HTH araC/xylS-type" evidence="4">
    <location>
        <begin position="240"/>
        <end position="338"/>
    </location>
</feature>
<reference evidence="6" key="1">
    <citation type="journal article" date="2019" name="Int. J. Syst. Evol. Microbiol.">
        <title>The Global Catalogue of Microorganisms (GCM) 10K type strain sequencing project: providing services to taxonomists for standard genome sequencing and annotation.</title>
        <authorList>
            <consortium name="The Broad Institute Genomics Platform"/>
            <consortium name="The Broad Institute Genome Sequencing Center for Infectious Disease"/>
            <person name="Wu L."/>
            <person name="Ma J."/>
        </authorList>
    </citation>
    <scope>NUCLEOTIDE SEQUENCE [LARGE SCALE GENOMIC DNA]</scope>
    <source>
        <strain evidence="6">JCM 17561</strain>
    </source>
</reference>
<dbReference type="Pfam" id="PF12625">
    <property type="entry name" value="Arabinose_bd"/>
    <property type="match status" value="1"/>
</dbReference>
<dbReference type="RefSeq" id="WP_103046490.1">
    <property type="nucleotide sequence ID" value="NZ_BAABBP010000006.1"/>
</dbReference>
<accession>A0ABP7QXV1</accession>
<name>A0ABP7QXV1_9BURK</name>
<evidence type="ECO:0000313" key="6">
    <source>
        <dbReference type="Proteomes" id="UP001501627"/>
    </source>
</evidence>
<evidence type="ECO:0000259" key="4">
    <source>
        <dbReference type="PROSITE" id="PS01124"/>
    </source>
</evidence>
<dbReference type="SMART" id="SM00342">
    <property type="entry name" value="HTH_ARAC"/>
    <property type="match status" value="1"/>
</dbReference>
<keyword evidence="3" id="KW-0804">Transcription</keyword>